<keyword evidence="3" id="KW-1185">Reference proteome</keyword>
<evidence type="ECO:0000313" key="3">
    <source>
        <dbReference type="Proteomes" id="UP000003280"/>
    </source>
</evidence>
<name>E0NKZ8_9FIRM</name>
<dbReference type="STRING" id="862517.HMPREF9225_0837"/>
<sequence>MKRILVNYEINREIVEKLESFNLNVIYTTPNENLPEGLKGHPDLLVHQLPDGTMVVDRDNLDYYKKLFHDRKVIPSAKKIGSTYSEYVGLNSFCFGKYFVHNLSLTDDVLLEYYKRHNYIMVDVKQGYSKCSTFVGSNFLITSDMGIFKKLRDKVRIFLIDPGQIKLKNYEYGFIGGASGKVFNYHYLTGNYSNHSSRETIARVARPIVLSKGELEDFGTLMEIY</sequence>
<reference evidence="2 3" key="1">
    <citation type="submission" date="2010-07" db="EMBL/GenBank/DDBJ databases">
        <authorList>
            <person name="Muzny D."/>
            <person name="Qin X."/>
            <person name="Deng J."/>
            <person name="Jiang H."/>
            <person name="Liu Y."/>
            <person name="Qu J."/>
            <person name="Song X.-Z."/>
            <person name="Zhang L."/>
            <person name="Thornton R."/>
            <person name="Coyle M."/>
            <person name="Francisco L."/>
            <person name="Jackson L."/>
            <person name="Javaid M."/>
            <person name="Korchina V."/>
            <person name="Kovar C."/>
            <person name="Mata R."/>
            <person name="Mathew T."/>
            <person name="Ngo R."/>
            <person name="Nguyen L."/>
            <person name="Nguyen N."/>
            <person name="Okwuonu G."/>
            <person name="Ongeri F."/>
            <person name="Pham C."/>
            <person name="Simmons D."/>
            <person name="Wilczek-Boney K."/>
            <person name="Hale W."/>
            <person name="Jakkamsetti A."/>
            <person name="Pham P."/>
            <person name="Ruth R."/>
            <person name="San Lucas F."/>
            <person name="Warren J."/>
            <person name="Zhang J."/>
            <person name="Zhao Z."/>
            <person name="Zhou C."/>
            <person name="Zhu D."/>
            <person name="Lee S."/>
            <person name="Bess C."/>
            <person name="Blankenburg K."/>
            <person name="Forbes L."/>
            <person name="Fu Q."/>
            <person name="Gubbala S."/>
            <person name="Hirani K."/>
            <person name="Jayaseelan J.C."/>
            <person name="Lara F."/>
            <person name="Munidasa M."/>
            <person name="Palculict T."/>
            <person name="Patil S."/>
            <person name="Pu L.-L."/>
            <person name="Saada N."/>
            <person name="Tang L."/>
            <person name="Weissenberger G."/>
            <person name="Zhu Y."/>
            <person name="Hemphill L."/>
            <person name="Shang Y."/>
            <person name="Youmans B."/>
            <person name="Ayvaz T."/>
            <person name="Ross M."/>
            <person name="Santibanez J."/>
            <person name="Aqrawi P."/>
            <person name="Gross S."/>
            <person name="Joshi V."/>
            <person name="Fowler G."/>
            <person name="Nazareth L."/>
            <person name="Reid J."/>
            <person name="Worley K."/>
            <person name="Petrosino J."/>
            <person name="Highlander S."/>
            <person name="Gibbs R."/>
        </authorList>
    </citation>
    <scope>NUCLEOTIDE SEQUENCE [LARGE SCALE GENOMIC DNA]</scope>
    <source>
        <strain evidence="2 3">ATCC BAA-1640</strain>
    </source>
</reference>
<protein>
    <recommendedName>
        <fullName evidence="1">DUF6873 domain-containing protein</fullName>
    </recommendedName>
</protein>
<dbReference type="InterPro" id="IPR049238">
    <property type="entry name" value="DUF6873"/>
</dbReference>
<evidence type="ECO:0000313" key="2">
    <source>
        <dbReference type="EMBL" id="EFM25501.1"/>
    </source>
</evidence>
<dbReference type="AlphaFoldDB" id="E0NKZ8"/>
<dbReference type="Proteomes" id="UP000003280">
    <property type="component" value="Unassembled WGS sequence"/>
</dbReference>
<dbReference type="EMBL" id="AEEH01000033">
    <property type="protein sequence ID" value="EFM25501.1"/>
    <property type="molecule type" value="Genomic_DNA"/>
</dbReference>
<dbReference type="OrthoDB" id="1753686at2"/>
<dbReference type="RefSeq" id="WP_008901652.1">
    <property type="nucleotide sequence ID" value="NZ_GL397071.1"/>
</dbReference>
<dbReference type="Pfam" id="PF21778">
    <property type="entry name" value="DUF6873"/>
    <property type="match status" value="1"/>
</dbReference>
<gene>
    <name evidence="2" type="ORF">HMPREF9225_0837</name>
</gene>
<dbReference type="HOGENOM" id="CLU_104531_0_0_9"/>
<proteinExistence type="predicted"/>
<comment type="caution">
    <text evidence="2">The sequence shown here is derived from an EMBL/GenBank/DDBJ whole genome shotgun (WGS) entry which is preliminary data.</text>
</comment>
<organism evidence="2 3">
    <name type="scientific">Peptoniphilus duerdenii ATCC BAA-1640</name>
    <dbReference type="NCBI Taxonomy" id="862517"/>
    <lineage>
        <taxon>Bacteria</taxon>
        <taxon>Bacillati</taxon>
        <taxon>Bacillota</taxon>
        <taxon>Tissierellia</taxon>
        <taxon>Tissierellales</taxon>
        <taxon>Peptoniphilaceae</taxon>
        <taxon>Peptoniphilus</taxon>
    </lineage>
</organism>
<feature type="domain" description="DUF6873" evidence="1">
    <location>
        <begin position="5"/>
        <end position="222"/>
    </location>
</feature>
<accession>E0NKZ8</accession>
<dbReference type="eggNOG" id="ENOG502ZBQJ">
    <property type="taxonomic scope" value="Bacteria"/>
</dbReference>
<evidence type="ECO:0000259" key="1">
    <source>
        <dbReference type="Pfam" id="PF21778"/>
    </source>
</evidence>